<evidence type="ECO:0000313" key="3">
    <source>
        <dbReference type="Proteomes" id="UP000290608"/>
    </source>
</evidence>
<keyword evidence="1" id="KW-0732">Signal</keyword>
<dbReference type="SUPFAM" id="SSF75169">
    <property type="entry name" value="DsrEFH-like"/>
    <property type="match status" value="1"/>
</dbReference>
<dbReference type="RefSeq" id="WP_073099785.1">
    <property type="nucleotide sequence ID" value="NZ_JBALUR010000008.1"/>
</dbReference>
<dbReference type="EMBL" id="QOVL01000011">
    <property type="protein sequence ID" value="RXG28396.1"/>
    <property type="molecule type" value="Genomic_DNA"/>
</dbReference>
<evidence type="ECO:0000256" key="1">
    <source>
        <dbReference type="SAM" id="SignalP"/>
    </source>
</evidence>
<organism evidence="2 3">
    <name type="scientific">Leeuwenhoekiella marinoflava</name>
    <dbReference type="NCBI Taxonomy" id="988"/>
    <lineage>
        <taxon>Bacteria</taxon>
        <taxon>Pseudomonadati</taxon>
        <taxon>Bacteroidota</taxon>
        <taxon>Flavobacteriia</taxon>
        <taxon>Flavobacteriales</taxon>
        <taxon>Flavobacteriaceae</taxon>
        <taxon>Leeuwenhoekiella</taxon>
    </lineage>
</organism>
<accession>A0A4Q0PLC9</accession>
<dbReference type="InterPro" id="IPR027396">
    <property type="entry name" value="DsrEFH-like"/>
</dbReference>
<dbReference type="Gene3D" id="3.40.1260.10">
    <property type="entry name" value="DsrEFH-like"/>
    <property type="match status" value="1"/>
</dbReference>
<gene>
    <name evidence="2" type="ORF">DSL99_2397</name>
</gene>
<protein>
    <submittedName>
        <fullName evidence="2">DsrE/DsrF/DsrH-like protein</fullName>
    </submittedName>
</protein>
<dbReference type="Proteomes" id="UP000290608">
    <property type="component" value="Unassembled WGS sequence"/>
</dbReference>
<sequence length="181" mass="20026">MNLKRLGISLFIFFAFAKISIAQEELTGPLIEDFGNTISVPNPDLAINLDEDYQVVFDIAKAPDDPTSLNSHFNTAARFLNMHVAAGVDKNRLKPILIVHGSAAFGLLKNEYYKEKFGIDNPNLALLNKLHSLDIPVILCGQTAGTRGISAKKRWEHTILALSAMTALIHYQNLDYALISF</sequence>
<dbReference type="STRING" id="1122159.SAMN02745246_02688"/>
<dbReference type="AlphaFoldDB" id="A0A4Q0PLC9"/>
<name>A0A4Q0PLC9_9FLAO</name>
<feature type="signal peptide" evidence="1">
    <location>
        <begin position="1"/>
        <end position="17"/>
    </location>
</feature>
<dbReference type="Pfam" id="PF02635">
    <property type="entry name" value="DsrE"/>
    <property type="match status" value="1"/>
</dbReference>
<feature type="chain" id="PRO_5020276517" evidence="1">
    <location>
        <begin position="18"/>
        <end position="181"/>
    </location>
</feature>
<proteinExistence type="predicted"/>
<dbReference type="InterPro" id="IPR003787">
    <property type="entry name" value="Sulphur_relay_DsrE/F-like"/>
</dbReference>
<comment type="caution">
    <text evidence="2">The sequence shown here is derived from an EMBL/GenBank/DDBJ whole genome shotgun (WGS) entry which is preliminary data.</text>
</comment>
<reference evidence="2 3" key="1">
    <citation type="submission" date="2018-07" db="EMBL/GenBank/DDBJ databases">
        <title>Leeuwenhoekiella genomics.</title>
        <authorList>
            <person name="Tahon G."/>
            <person name="Willems A."/>
        </authorList>
    </citation>
    <scope>NUCLEOTIDE SEQUENCE [LARGE SCALE GENOMIC DNA]</scope>
    <source>
        <strain evidence="2 3">LMG 1345</strain>
    </source>
</reference>
<evidence type="ECO:0000313" key="2">
    <source>
        <dbReference type="EMBL" id="RXG28396.1"/>
    </source>
</evidence>